<evidence type="ECO:0000256" key="4">
    <source>
        <dbReference type="ARBA" id="ARBA00023239"/>
    </source>
</evidence>
<dbReference type="EMBL" id="JBHSPH010000010">
    <property type="protein sequence ID" value="MFC5864942.1"/>
    <property type="molecule type" value="Genomic_DNA"/>
</dbReference>
<dbReference type="Proteomes" id="UP001596091">
    <property type="component" value="Unassembled WGS sequence"/>
</dbReference>
<evidence type="ECO:0000256" key="5">
    <source>
        <dbReference type="SAM" id="MobiDB-lite"/>
    </source>
</evidence>
<dbReference type="SUPFAM" id="SSF55904">
    <property type="entry name" value="Ornithine decarboxylase C-terminal domain"/>
    <property type="match status" value="1"/>
</dbReference>
<feature type="domain" description="Orn/Lys/Arg decarboxylase N-terminal" evidence="7">
    <location>
        <begin position="21"/>
        <end position="139"/>
    </location>
</feature>
<dbReference type="InterPro" id="IPR015422">
    <property type="entry name" value="PyrdxlP-dep_Trfase_small"/>
</dbReference>
<dbReference type="PANTHER" id="PTHR45229:SF3">
    <property type="entry name" value="BIODEGRADATIVE ARGININE DECARBOXYLASE"/>
    <property type="match status" value="1"/>
</dbReference>
<dbReference type="InterPro" id="IPR015424">
    <property type="entry name" value="PyrdxlP-dep_Trfase"/>
</dbReference>
<dbReference type="InterPro" id="IPR036633">
    <property type="entry name" value="Prn/Lys/Arg_de-COase_C_sf"/>
</dbReference>
<dbReference type="Pfam" id="PF01276">
    <property type="entry name" value="OKR_DC_1"/>
    <property type="match status" value="1"/>
</dbReference>
<dbReference type="CDD" id="cd00615">
    <property type="entry name" value="Orn_deC_like"/>
    <property type="match status" value="1"/>
</dbReference>
<feature type="domain" description="Orn/Lys/Arg decarboxylase C-terminal" evidence="8">
    <location>
        <begin position="626"/>
        <end position="755"/>
    </location>
</feature>
<sequence length="815" mass="90283">MDEGNWVLLIASEVGGTDSVSDRAMGRLVDAISKEGYEVVRTATPEDGLSLVKSDPSHSAILLDWDLEGESQFDERAALTIIREVRHRNKKVPIFLIADRTLVSELPLEVVRQVHEYIHLFGDTPEFIANRVDFAVERYEAQLLPPYFKALKEYNDEGAYSWDAPGHMGGVAYLKHPVGMEFHRFFGENIMRSDLGISTSPLGSWLDHVGPPGESERNAARIFGADWTFYVLGGSSTSNQIVGHGVIGQDDLVIVDANCHKSICHSLTVTGARPVYLTPTRNGYGMIGLVPLKRFSKEAIAELIAKSPFTAGAMSQEPQYAAVTNSTYDGLCYDVNKVVTALAPSVSRIHFDEAWYAYAKFHPMYRGRFAMDVPDEMPERPAIFSTQSTHKMLAAFSMASMVHVKLSPRAPLDFDQFNEAFMMHGTTSPFYPLIASLDVAAAMMDEPAGPTLMEETISDAISFRKAMSSIAHRLRIYDEGDGWFFRLFQPDRVIDPSDGETYIFENAPDELLANTPSCWTLKPGEDWHGYNDEDVADEYCMLDPTKVTILTPGVNAQGVITDWGIPAAILTEFLDARRVEIARTGDYTVLVLFSVGTSKGKWGSLLENLFEFKRLYDTEATLSEALPDLVAKYPSRYRNMTLKELSDEMHAAMVELRLSALEAAACELNTEEILTPAQTYQKLLRNGTEKVKFTEMAGRIAGVMLVPYPPGIPVCMPGERLGGPDSPVIKLILALEEFGKRFPGFEREVHGIEVDSNGEYWMRGVIEANGNGNGKRANGKKNPPSSAPPVKRKRKAGVKSAPTLHPVDSPLDNQR</sequence>
<keyword evidence="10" id="KW-1185">Reference proteome</keyword>
<dbReference type="InterPro" id="IPR015421">
    <property type="entry name" value="PyrdxlP-dep_Trfase_major"/>
</dbReference>
<dbReference type="InterPro" id="IPR000310">
    <property type="entry name" value="Orn/Lys/Arg_deCO2ase_major_dom"/>
</dbReference>
<dbReference type="RefSeq" id="WP_263332264.1">
    <property type="nucleotide sequence ID" value="NZ_JAGSYH010000001.1"/>
</dbReference>
<evidence type="ECO:0000259" key="6">
    <source>
        <dbReference type="Pfam" id="PF01276"/>
    </source>
</evidence>
<dbReference type="SUPFAM" id="SSF53383">
    <property type="entry name" value="PLP-dependent transferases"/>
    <property type="match status" value="1"/>
</dbReference>
<comment type="caution">
    <text evidence="9">The sequence shown here is derived from an EMBL/GenBank/DDBJ whole genome shotgun (WGS) entry which is preliminary data.</text>
</comment>
<dbReference type="Gene3D" id="3.40.50.2300">
    <property type="match status" value="1"/>
</dbReference>
<evidence type="ECO:0000256" key="1">
    <source>
        <dbReference type="ARBA" id="ARBA00010671"/>
    </source>
</evidence>
<organism evidence="9 10">
    <name type="scientific">Acidicapsa dinghuensis</name>
    <dbReference type="NCBI Taxonomy" id="2218256"/>
    <lineage>
        <taxon>Bacteria</taxon>
        <taxon>Pseudomonadati</taxon>
        <taxon>Acidobacteriota</taxon>
        <taxon>Terriglobia</taxon>
        <taxon>Terriglobales</taxon>
        <taxon>Acidobacteriaceae</taxon>
        <taxon>Acidicapsa</taxon>
    </lineage>
</organism>
<proteinExistence type="inferred from homology"/>
<protein>
    <submittedName>
        <fullName evidence="9">Orn/Lys/Arg decarboxylase N-terminal domain-containing protein</fullName>
    </submittedName>
</protein>
<dbReference type="InterPro" id="IPR011193">
    <property type="entry name" value="Orn/lys/arg_de-COase"/>
</dbReference>
<keyword evidence="4" id="KW-0456">Lyase</keyword>
<evidence type="ECO:0000313" key="10">
    <source>
        <dbReference type="Proteomes" id="UP001596091"/>
    </source>
</evidence>
<dbReference type="PANTHER" id="PTHR45229">
    <property type="entry name" value="CONSTITUTIVE ORNITHINE DECARBOXYLASE"/>
    <property type="match status" value="1"/>
</dbReference>
<evidence type="ECO:0000256" key="2">
    <source>
        <dbReference type="ARBA" id="ARBA00022793"/>
    </source>
</evidence>
<dbReference type="Pfam" id="PF03709">
    <property type="entry name" value="OKR_DC_1_N"/>
    <property type="match status" value="1"/>
</dbReference>
<accession>A0ABW1ENR7</accession>
<keyword evidence="2" id="KW-0210">Decarboxylase</keyword>
<evidence type="ECO:0000313" key="9">
    <source>
        <dbReference type="EMBL" id="MFC5864942.1"/>
    </source>
</evidence>
<dbReference type="Gene3D" id="3.90.1150.10">
    <property type="entry name" value="Aspartate Aminotransferase, domain 1"/>
    <property type="match status" value="1"/>
</dbReference>
<reference evidence="10" key="1">
    <citation type="journal article" date="2019" name="Int. J. Syst. Evol. Microbiol.">
        <title>The Global Catalogue of Microorganisms (GCM) 10K type strain sequencing project: providing services to taxonomists for standard genome sequencing and annotation.</title>
        <authorList>
            <consortium name="The Broad Institute Genomics Platform"/>
            <consortium name="The Broad Institute Genome Sequencing Center for Infectious Disease"/>
            <person name="Wu L."/>
            <person name="Ma J."/>
        </authorList>
    </citation>
    <scope>NUCLEOTIDE SEQUENCE [LARGE SCALE GENOMIC DNA]</scope>
    <source>
        <strain evidence="10">JCM 4087</strain>
    </source>
</reference>
<keyword evidence="3" id="KW-0663">Pyridoxal phosphate</keyword>
<dbReference type="Gene3D" id="3.90.100.10">
    <property type="entry name" value="Orn/Lys/Arg decarboxylase, C-terminal domain"/>
    <property type="match status" value="1"/>
</dbReference>
<dbReference type="PIRSF" id="PIRSF009393">
    <property type="entry name" value="Orn_decarb"/>
    <property type="match status" value="1"/>
</dbReference>
<comment type="similarity">
    <text evidence="1">Belongs to the Orn/Lys/Arg decarboxylase class-I family.</text>
</comment>
<feature type="compositionally biased region" description="Low complexity" evidence="5">
    <location>
        <begin position="770"/>
        <end position="782"/>
    </location>
</feature>
<dbReference type="InterPro" id="IPR005308">
    <property type="entry name" value="OKR_de-COase_N"/>
</dbReference>
<name>A0ABW1ENR7_9BACT</name>
<evidence type="ECO:0000259" key="8">
    <source>
        <dbReference type="Pfam" id="PF03711"/>
    </source>
</evidence>
<dbReference type="Pfam" id="PF03711">
    <property type="entry name" value="OKR_DC_1_C"/>
    <property type="match status" value="1"/>
</dbReference>
<dbReference type="Gene3D" id="3.40.640.10">
    <property type="entry name" value="Type I PLP-dependent aspartate aminotransferase-like (Major domain)"/>
    <property type="match status" value="1"/>
</dbReference>
<feature type="region of interest" description="Disordered" evidence="5">
    <location>
        <begin position="770"/>
        <end position="815"/>
    </location>
</feature>
<dbReference type="InterPro" id="IPR008286">
    <property type="entry name" value="Prn/Lys/Arg_de-COase_C"/>
</dbReference>
<gene>
    <name evidence="9" type="ORF">ACFPT7_21720</name>
</gene>
<evidence type="ECO:0000256" key="3">
    <source>
        <dbReference type="ARBA" id="ARBA00022898"/>
    </source>
</evidence>
<evidence type="ECO:0000259" key="7">
    <source>
        <dbReference type="Pfam" id="PF03709"/>
    </source>
</evidence>
<feature type="domain" description="Orn/Lys/Arg decarboxylases family 1 pyridoxal-P attachment site" evidence="6">
    <location>
        <begin position="145"/>
        <end position="600"/>
    </location>
</feature>